<dbReference type="AlphaFoldDB" id="A0A168MZY3"/>
<evidence type="ECO:0000256" key="1">
    <source>
        <dbReference type="SAM" id="Phobius"/>
    </source>
</evidence>
<feature type="transmembrane region" description="Helical" evidence="1">
    <location>
        <begin position="422"/>
        <end position="443"/>
    </location>
</feature>
<organism evidence="3 4">
    <name type="scientific">Mucor lusitanicus CBS 277.49</name>
    <dbReference type="NCBI Taxonomy" id="747725"/>
    <lineage>
        <taxon>Eukaryota</taxon>
        <taxon>Fungi</taxon>
        <taxon>Fungi incertae sedis</taxon>
        <taxon>Mucoromycota</taxon>
        <taxon>Mucoromycotina</taxon>
        <taxon>Mucoromycetes</taxon>
        <taxon>Mucorales</taxon>
        <taxon>Mucorineae</taxon>
        <taxon>Mucoraceae</taxon>
        <taxon>Mucor</taxon>
    </lineage>
</organism>
<keyword evidence="4" id="KW-1185">Reference proteome</keyword>
<dbReference type="VEuPathDB" id="FungiDB:MUCCIDRAFT_80673"/>
<comment type="caution">
    <text evidence="3">The sequence shown here is derived from an EMBL/GenBank/DDBJ whole genome shotgun (WGS) entry which is preliminary data.</text>
</comment>
<reference evidence="3 4" key="1">
    <citation type="submission" date="2015-06" db="EMBL/GenBank/DDBJ databases">
        <title>Expansion of signal transduction pathways in fungi by whole-genome duplication.</title>
        <authorList>
            <consortium name="DOE Joint Genome Institute"/>
            <person name="Corrochano L.M."/>
            <person name="Kuo A."/>
            <person name="Marcet-Houben M."/>
            <person name="Polaino S."/>
            <person name="Salamov A."/>
            <person name="Villalobos J.M."/>
            <person name="Alvarez M.I."/>
            <person name="Avalos J."/>
            <person name="Benito E.P."/>
            <person name="Benoit I."/>
            <person name="Burger G."/>
            <person name="Camino L.P."/>
            <person name="Canovas D."/>
            <person name="Cerda-Olmedo E."/>
            <person name="Cheng J.-F."/>
            <person name="Dominguez A."/>
            <person name="Elias M."/>
            <person name="Eslava A.P."/>
            <person name="Glaser F."/>
            <person name="Grimwood J."/>
            <person name="Gutierrez G."/>
            <person name="Heitman J."/>
            <person name="Henrissat B."/>
            <person name="Iturriaga E.A."/>
            <person name="Lang B.F."/>
            <person name="Lavin J.L."/>
            <person name="Lee S."/>
            <person name="Li W."/>
            <person name="Lindquist E."/>
            <person name="Lopez-Garcia S."/>
            <person name="Luque E.M."/>
            <person name="Marcos A.T."/>
            <person name="Martin J."/>
            <person name="Mccluskey K."/>
            <person name="Medina H.R."/>
            <person name="Miralles-Duran A."/>
            <person name="Miyazaki A."/>
            <person name="Munoz-Torres E."/>
            <person name="Oguiza J.A."/>
            <person name="Ohm R."/>
            <person name="Olmedo M."/>
            <person name="Orejas M."/>
            <person name="Ortiz-Castellanos L."/>
            <person name="Pisabarro A.G."/>
            <person name="Rodriguez-Romero J."/>
            <person name="Ruiz-Herrera J."/>
            <person name="Ruiz-Vazquez R."/>
            <person name="Sanz C."/>
            <person name="Schackwitz W."/>
            <person name="Schmutz J."/>
            <person name="Shahriari M."/>
            <person name="Shelest E."/>
            <person name="Silva-Franco F."/>
            <person name="Soanes D."/>
            <person name="Syed K."/>
            <person name="Tagua V.G."/>
            <person name="Talbot N.J."/>
            <person name="Thon M."/>
            <person name="De Vries R.P."/>
            <person name="Wiebenga A."/>
            <person name="Yadav J.S."/>
            <person name="Braun E.L."/>
            <person name="Baker S."/>
            <person name="Garre V."/>
            <person name="Horwitz B."/>
            <person name="Torres-Martinez S."/>
            <person name="Idnurm A."/>
            <person name="Herrera-Estrella A."/>
            <person name="Gabaldon T."/>
            <person name="Grigoriev I.V."/>
        </authorList>
    </citation>
    <scope>NUCLEOTIDE SEQUENCE [LARGE SCALE GENOMIC DNA]</scope>
    <source>
        <strain evidence="3 4">CBS 277.49</strain>
    </source>
</reference>
<name>A0A168MZY3_MUCCL</name>
<keyword evidence="1" id="KW-0472">Membrane</keyword>
<gene>
    <name evidence="3" type="ORF">MUCCIDRAFT_80673</name>
</gene>
<dbReference type="PANTHER" id="PTHR38360:SF1">
    <property type="entry name" value="F12P19.7"/>
    <property type="match status" value="1"/>
</dbReference>
<dbReference type="PANTHER" id="PTHR38360">
    <property type="entry name" value="OS03G0120000 PROTEIN"/>
    <property type="match status" value="1"/>
</dbReference>
<accession>A0A168MZY3</accession>
<protein>
    <submittedName>
        <fullName evidence="3">Uncharacterized protein</fullName>
    </submittedName>
</protein>
<keyword evidence="2" id="KW-0732">Signal</keyword>
<keyword evidence="1" id="KW-0812">Transmembrane</keyword>
<feature type="signal peptide" evidence="2">
    <location>
        <begin position="1"/>
        <end position="21"/>
    </location>
</feature>
<dbReference type="Proteomes" id="UP000077051">
    <property type="component" value="Unassembled WGS sequence"/>
</dbReference>
<dbReference type="EMBL" id="AMYB01000003">
    <property type="protein sequence ID" value="OAD05594.1"/>
    <property type="molecule type" value="Genomic_DNA"/>
</dbReference>
<dbReference type="OrthoDB" id="409848at2759"/>
<proteinExistence type="predicted"/>
<keyword evidence="1" id="KW-1133">Transmembrane helix</keyword>
<evidence type="ECO:0000313" key="3">
    <source>
        <dbReference type="EMBL" id="OAD05594.1"/>
    </source>
</evidence>
<evidence type="ECO:0000313" key="4">
    <source>
        <dbReference type="Proteomes" id="UP000077051"/>
    </source>
</evidence>
<feature type="chain" id="PRO_5007899095" evidence="2">
    <location>
        <begin position="22"/>
        <end position="464"/>
    </location>
</feature>
<evidence type="ECO:0000256" key="2">
    <source>
        <dbReference type="SAM" id="SignalP"/>
    </source>
</evidence>
<dbReference type="STRING" id="747725.A0A168MZY3"/>
<sequence>MAWKQSLFIVMCSSLLHLIMAQENYANKVSIDASNGYGFTVQYFDNYKVVENLITNQKYALVCCNQSLANFTSSGYHAVVNTPLTNVGIDTELDSLPFFELLNLSTVVKSASPSANITSPCFAGVSDGPNSTTTTVIDAIFTAQANNAALDTKPQYISVSAGSETLSPVQQSAWIIYIAQFFEVEQKGLDIYNKIATNYECHKSNLAHSGSKNIAWTMYDAANKAWTLRYDNYTSSLIQDAGMNLVGANNKTTTFSNLTLFHGALQDVEFIIDDSAAANFKTDFAYGDWLSAGGLNPNTNSYAFLTSQNVFRTDKLISKTGFSDWPIRHAARADLAIADVIHMVYNTYEPDYEMTWLRAFAQLGKSGFISNTTYPSCTNPAERLALDICTLDAFKPNSTVDGTPRKSSNPNIESGLSTGGKVGVAIGVIVGVVAVSVIGVFGYRKYKYSAKPQEGTFYRMNDVA</sequence>